<dbReference type="Pfam" id="PF02833">
    <property type="entry name" value="DHHA2"/>
    <property type="match status" value="1"/>
</dbReference>
<dbReference type="Gene3D" id="3.10.310.20">
    <property type="entry name" value="DHHA2 domain"/>
    <property type="match status" value="1"/>
</dbReference>
<dbReference type="PANTHER" id="PTHR12112:SF39">
    <property type="entry name" value="EG:152A3.5 PROTEIN (FBGN0003116_PN PROTEIN)"/>
    <property type="match status" value="1"/>
</dbReference>
<comment type="cofactor">
    <cofactor evidence="1">
        <name>Mn(2+)</name>
        <dbReference type="ChEBI" id="CHEBI:29035"/>
    </cofactor>
</comment>
<dbReference type="AlphaFoldDB" id="A0AAV5AJ60"/>
<keyword evidence="3" id="KW-0378">Hydrolase</keyword>
<dbReference type="InterPro" id="IPR038222">
    <property type="entry name" value="DHHA2_dom_sf"/>
</dbReference>
<dbReference type="EMBL" id="BPWL01000010">
    <property type="protein sequence ID" value="GJJ14684.1"/>
    <property type="molecule type" value="Genomic_DNA"/>
</dbReference>
<proteinExistence type="predicted"/>
<comment type="caution">
    <text evidence="6">The sequence shown here is derived from an EMBL/GenBank/DDBJ whole genome shotgun (WGS) entry which is preliminary data.</text>
</comment>
<evidence type="ECO:0000313" key="6">
    <source>
        <dbReference type="EMBL" id="GJJ14684.1"/>
    </source>
</evidence>
<dbReference type="GO" id="GO:0046872">
    <property type="term" value="F:metal ion binding"/>
    <property type="evidence" value="ECO:0007669"/>
    <property type="project" value="UniProtKB-KW"/>
</dbReference>
<dbReference type="Gene3D" id="3.90.1640.10">
    <property type="entry name" value="inorganic pyrophosphatase (n-terminal core)"/>
    <property type="match status" value="1"/>
</dbReference>
<evidence type="ECO:0000256" key="1">
    <source>
        <dbReference type="ARBA" id="ARBA00001936"/>
    </source>
</evidence>
<evidence type="ECO:0000259" key="5">
    <source>
        <dbReference type="SMART" id="SM01131"/>
    </source>
</evidence>
<evidence type="ECO:0000313" key="7">
    <source>
        <dbReference type="Proteomes" id="UP001050691"/>
    </source>
</evidence>
<keyword evidence="2" id="KW-0479">Metal-binding</keyword>
<dbReference type="SMART" id="SM01131">
    <property type="entry name" value="DHHA2"/>
    <property type="match status" value="1"/>
</dbReference>
<keyword evidence="4" id="KW-0464">Manganese</keyword>
<dbReference type="Proteomes" id="UP001050691">
    <property type="component" value="Unassembled WGS sequence"/>
</dbReference>
<organism evidence="6 7">
    <name type="scientific">Clathrus columnatus</name>
    <dbReference type="NCBI Taxonomy" id="1419009"/>
    <lineage>
        <taxon>Eukaryota</taxon>
        <taxon>Fungi</taxon>
        <taxon>Dikarya</taxon>
        <taxon>Basidiomycota</taxon>
        <taxon>Agaricomycotina</taxon>
        <taxon>Agaricomycetes</taxon>
        <taxon>Phallomycetidae</taxon>
        <taxon>Phallales</taxon>
        <taxon>Clathraceae</taxon>
        <taxon>Clathrus</taxon>
    </lineage>
</organism>
<dbReference type="GO" id="GO:0004309">
    <property type="term" value="F:exopolyphosphatase activity"/>
    <property type="evidence" value="ECO:0007669"/>
    <property type="project" value="TreeGrafter"/>
</dbReference>
<reference evidence="6" key="1">
    <citation type="submission" date="2021-10" db="EMBL/GenBank/DDBJ databases">
        <title>De novo Genome Assembly of Clathrus columnatus (Basidiomycota, Fungi) Using Illumina and Nanopore Sequence Data.</title>
        <authorList>
            <person name="Ogiso-Tanaka E."/>
            <person name="Itagaki H."/>
            <person name="Hosoya T."/>
            <person name="Hosaka K."/>
        </authorList>
    </citation>
    <scope>NUCLEOTIDE SEQUENCE</scope>
    <source>
        <strain evidence="6">MO-923</strain>
    </source>
</reference>
<name>A0AAV5AJ60_9AGAM</name>
<dbReference type="PANTHER" id="PTHR12112">
    <property type="entry name" value="BNIP - RELATED"/>
    <property type="match status" value="1"/>
</dbReference>
<evidence type="ECO:0000256" key="2">
    <source>
        <dbReference type="ARBA" id="ARBA00022723"/>
    </source>
</evidence>
<dbReference type="Pfam" id="PF01368">
    <property type="entry name" value="DHH"/>
    <property type="match status" value="1"/>
</dbReference>
<accession>A0AAV5AJ60</accession>
<gene>
    <name evidence="6" type="ORF">Clacol_008951</name>
</gene>
<dbReference type="InterPro" id="IPR001667">
    <property type="entry name" value="DDH_dom"/>
</dbReference>
<protein>
    <recommendedName>
        <fullName evidence="5">DHHA2 domain-containing protein</fullName>
    </recommendedName>
</protein>
<dbReference type="GO" id="GO:0005737">
    <property type="term" value="C:cytoplasm"/>
    <property type="evidence" value="ECO:0007669"/>
    <property type="project" value="InterPro"/>
</dbReference>
<evidence type="ECO:0000256" key="4">
    <source>
        <dbReference type="ARBA" id="ARBA00023211"/>
    </source>
</evidence>
<keyword evidence="7" id="KW-1185">Reference proteome</keyword>
<dbReference type="InterPro" id="IPR038763">
    <property type="entry name" value="DHH_sf"/>
</dbReference>
<evidence type="ECO:0000256" key="3">
    <source>
        <dbReference type="ARBA" id="ARBA00022801"/>
    </source>
</evidence>
<dbReference type="InterPro" id="IPR004097">
    <property type="entry name" value="DHHA2"/>
</dbReference>
<sequence>MKSLSEFLLTNRQHYLEALKVGRAQNWTVVVGNEAGDLDSAASSIAYSYLSSTLLQRPTIALLRTARSDFHLRAENDYAFSLTRLNSDHSDLLCIDDIPTELFPQILQSSFALVDHNHLDHIFTPAPNVVAIIDHHSDEGYHHDAQCRIIVVPVGSCTSLVTQHFLHHWQESTTEISPDVATLLLTGILIDTKGLKKNGKAVEIDHKAFQFLFPRSSWKAFSSVQEEDEKEKIEVVIQKLESLKNSVSHLSSKDLLRRDYKEYNIGETGSPTVVGIASVPLSIKSWLGMHPSPDFWDAMDEWMQERHLDVLGVLFSFHSKKNGKHKRQTLWVVKEGLDDLRKGVFKGLKEHKELELEVKILKHKYLTDMETTKTGKIITKAGATARVWNQLRTDSTRKVVAPLVRSIIESLQSRK</sequence>
<feature type="domain" description="DHHA2" evidence="5">
    <location>
        <begin position="237"/>
        <end position="408"/>
    </location>
</feature>
<dbReference type="SUPFAM" id="SSF64182">
    <property type="entry name" value="DHH phosphoesterases"/>
    <property type="match status" value="1"/>
</dbReference>